<dbReference type="AlphaFoldDB" id="A0A7J5UNW7"/>
<evidence type="ECO:0000256" key="1">
    <source>
        <dbReference type="SAM" id="MobiDB-lite"/>
    </source>
</evidence>
<feature type="region of interest" description="Disordered" evidence="1">
    <location>
        <begin position="1"/>
        <end position="121"/>
    </location>
</feature>
<sequence>MSQEPSTETGGLGERRRRREAERAAAAQAEREGRPLTRKEIRRRQLEEEARRQAIATGELQLRDEQGNPLSSDQAVARAAGSSDSTPVRRRERRDGSAPADGPSSAAPTPAGSASAGSAPA</sequence>
<reference evidence="2 3" key="1">
    <citation type="submission" date="2019-10" db="EMBL/GenBank/DDBJ databases">
        <title>Georgenia wutianyii sp. nov. and Georgenia yuyongxinii sp. nov. isolated from plateau pika (Ochotona curzoniae) in the Qinghai-Tibet plateau of China.</title>
        <authorList>
            <person name="Tian Z."/>
        </authorList>
    </citation>
    <scope>NUCLEOTIDE SEQUENCE [LARGE SCALE GENOMIC DNA]</scope>
    <source>
        <strain evidence="2 3">DSM 21501</strain>
    </source>
</reference>
<feature type="non-terminal residue" evidence="2">
    <location>
        <position position="121"/>
    </location>
</feature>
<accession>A0A7J5UNW7</accession>
<feature type="compositionally biased region" description="Low complexity" evidence="1">
    <location>
        <begin position="97"/>
        <end position="121"/>
    </location>
</feature>
<keyword evidence="3" id="KW-1185">Reference proteome</keyword>
<protein>
    <submittedName>
        <fullName evidence="2">Uncharacterized protein</fullName>
    </submittedName>
</protein>
<evidence type="ECO:0000313" key="2">
    <source>
        <dbReference type="EMBL" id="KAE8763593.1"/>
    </source>
</evidence>
<feature type="compositionally biased region" description="Basic and acidic residues" evidence="1">
    <location>
        <begin position="19"/>
        <end position="52"/>
    </location>
</feature>
<proteinExistence type="predicted"/>
<dbReference type="RefSeq" id="WP_428841510.1">
    <property type="nucleotide sequence ID" value="NZ_WHJE01000065.1"/>
</dbReference>
<comment type="caution">
    <text evidence="2">The sequence shown here is derived from an EMBL/GenBank/DDBJ whole genome shotgun (WGS) entry which is preliminary data.</text>
</comment>
<dbReference type="EMBL" id="WHJE01000065">
    <property type="protein sequence ID" value="KAE8763593.1"/>
    <property type="molecule type" value="Genomic_DNA"/>
</dbReference>
<dbReference type="Proteomes" id="UP000451860">
    <property type="component" value="Unassembled WGS sequence"/>
</dbReference>
<feature type="compositionally biased region" description="Basic and acidic residues" evidence="1">
    <location>
        <begin position="87"/>
        <end position="96"/>
    </location>
</feature>
<organism evidence="2 3">
    <name type="scientific">Georgenia thermotolerans</name>
    <dbReference type="NCBI Taxonomy" id="527326"/>
    <lineage>
        <taxon>Bacteria</taxon>
        <taxon>Bacillati</taxon>
        <taxon>Actinomycetota</taxon>
        <taxon>Actinomycetes</taxon>
        <taxon>Micrococcales</taxon>
        <taxon>Bogoriellaceae</taxon>
        <taxon>Georgenia</taxon>
    </lineage>
</organism>
<name>A0A7J5UNW7_9MICO</name>
<gene>
    <name evidence="2" type="ORF">GB883_13465</name>
</gene>
<evidence type="ECO:0000313" key="3">
    <source>
        <dbReference type="Proteomes" id="UP000451860"/>
    </source>
</evidence>